<dbReference type="PANTHER" id="PTHR30151:SF19">
    <property type="entry name" value="ABC TRANSPORTER PERMEASE"/>
    <property type="match status" value="1"/>
</dbReference>
<keyword evidence="2 7" id="KW-0813">Transport</keyword>
<dbReference type="OrthoDB" id="9783295at2"/>
<keyword evidence="3" id="KW-1003">Cell membrane</keyword>
<dbReference type="Proteomes" id="UP000463470">
    <property type="component" value="Unassembled WGS sequence"/>
</dbReference>
<evidence type="ECO:0000256" key="1">
    <source>
        <dbReference type="ARBA" id="ARBA00004651"/>
    </source>
</evidence>
<keyword evidence="10" id="KW-1185">Reference proteome</keyword>
<evidence type="ECO:0000256" key="6">
    <source>
        <dbReference type="ARBA" id="ARBA00023136"/>
    </source>
</evidence>
<organism evidence="9 10">
    <name type="scientific">Heliomicrobium undosum</name>
    <dbReference type="NCBI Taxonomy" id="121734"/>
    <lineage>
        <taxon>Bacteria</taxon>
        <taxon>Bacillati</taxon>
        <taxon>Bacillota</taxon>
        <taxon>Clostridia</taxon>
        <taxon>Eubacteriales</taxon>
        <taxon>Heliobacteriaceae</taxon>
        <taxon>Heliomicrobium</taxon>
    </lineage>
</organism>
<evidence type="ECO:0000256" key="4">
    <source>
        <dbReference type="ARBA" id="ARBA00022692"/>
    </source>
</evidence>
<feature type="transmembrane region" description="Helical" evidence="7">
    <location>
        <begin position="181"/>
        <end position="204"/>
    </location>
</feature>
<dbReference type="Gene3D" id="1.10.3720.10">
    <property type="entry name" value="MetI-like"/>
    <property type="match status" value="1"/>
</dbReference>
<feature type="transmembrane region" description="Helical" evidence="7">
    <location>
        <begin position="60"/>
        <end position="80"/>
    </location>
</feature>
<evidence type="ECO:0000256" key="2">
    <source>
        <dbReference type="ARBA" id="ARBA00022448"/>
    </source>
</evidence>
<keyword evidence="4 7" id="KW-0812">Transmembrane</keyword>
<dbReference type="RefSeq" id="WP_161254054.1">
    <property type="nucleotide sequence ID" value="NZ_WXEY01000001.1"/>
</dbReference>
<dbReference type="EMBL" id="WXEY01000001">
    <property type="protein sequence ID" value="MZP28223.1"/>
    <property type="molecule type" value="Genomic_DNA"/>
</dbReference>
<dbReference type="PROSITE" id="PS50928">
    <property type="entry name" value="ABC_TM1"/>
    <property type="match status" value="1"/>
</dbReference>
<dbReference type="SUPFAM" id="SSF161098">
    <property type="entry name" value="MetI-like"/>
    <property type="match status" value="1"/>
</dbReference>
<sequence>MLIQAGLLTAALVAWEVLADLRIIDPFLVSKPSQVAALLAKVAKEGELWHHVGVTVGETVAGFLLGTLLGLGVAILLWWFPALARLADPFLVVLNSTPKIALGPIFIVWMGDGVGAILTMALTISVITTITVIYAGFTEVSEGYVKLIRVFGGTRWDILCKVILPASVPTIVAALKVNIGLTLVGVIVGEFLVSKAGLGYLIIYGGQVFQLTLVIASIVILALMAAVMYQAVVWLEQRWVAGGAPGNTRTRLGSGG</sequence>
<feature type="transmembrane region" description="Helical" evidence="7">
    <location>
        <begin position="116"/>
        <end position="137"/>
    </location>
</feature>
<proteinExistence type="inferred from homology"/>
<comment type="subcellular location">
    <subcellularLocation>
        <location evidence="1 7">Cell membrane</location>
        <topology evidence="1 7">Multi-pass membrane protein</topology>
    </subcellularLocation>
</comment>
<keyword evidence="6 7" id="KW-0472">Membrane</keyword>
<feature type="domain" description="ABC transmembrane type-1" evidence="8">
    <location>
        <begin position="52"/>
        <end position="232"/>
    </location>
</feature>
<feature type="transmembrane region" description="Helical" evidence="7">
    <location>
        <begin position="92"/>
        <end position="110"/>
    </location>
</feature>
<comment type="similarity">
    <text evidence="7">Belongs to the binding-protein-dependent transport system permease family.</text>
</comment>
<evidence type="ECO:0000256" key="7">
    <source>
        <dbReference type="RuleBase" id="RU363032"/>
    </source>
</evidence>
<accession>A0A845KY04</accession>
<gene>
    <name evidence="9" type="ORF">GTO91_00595</name>
</gene>
<evidence type="ECO:0000256" key="5">
    <source>
        <dbReference type="ARBA" id="ARBA00022989"/>
    </source>
</evidence>
<evidence type="ECO:0000313" key="9">
    <source>
        <dbReference type="EMBL" id="MZP28223.1"/>
    </source>
</evidence>
<name>A0A845KY04_9FIRM</name>
<dbReference type="CDD" id="cd06261">
    <property type="entry name" value="TM_PBP2"/>
    <property type="match status" value="1"/>
</dbReference>
<dbReference type="GO" id="GO:0055085">
    <property type="term" value="P:transmembrane transport"/>
    <property type="evidence" value="ECO:0007669"/>
    <property type="project" value="InterPro"/>
</dbReference>
<dbReference type="AlphaFoldDB" id="A0A845KY04"/>
<comment type="caution">
    <text evidence="9">The sequence shown here is derived from an EMBL/GenBank/DDBJ whole genome shotgun (WGS) entry which is preliminary data.</text>
</comment>
<evidence type="ECO:0000313" key="10">
    <source>
        <dbReference type="Proteomes" id="UP000463470"/>
    </source>
</evidence>
<feature type="transmembrane region" description="Helical" evidence="7">
    <location>
        <begin position="158"/>
        <end position="175"/>
    </location>
</feature>
<dbReference type="Pfam" id="PF00528">
    <property type="entry name" value="BPD_transp_1"/>
    <property type="match status" value="1"/>
</dbReference>
<evidence type="ECO:0000256" key="3">
    <source>
        <dbReference type="ARBA" id="ARBA00022475"/>
    </source>
</evidence>
<reference evidence="9 10" key="1">
    <citation type="submission" date="2020-01" db="EMBL/GenBank/DDBJ databases">
        <title>Whole-genome sequence of Heliobacterium undosum DSM 13378.</title>
        <authorList>
            <person name="Kyndt J.A."/>
            <person name="Meyer T.E."/>
        </authorList>
    </citation>
    <scope>NUCLEOTIDE SEQUENCE [LARGE SCALE GENOMIC DNA]</scope>
    <source>
        <strain evidence="9 10">DSM 13378</strain>
    </source>
</reference>
<dbReference type="PANTHER" id="PTHR30151">
    <property type="entry name" value="ALKANE SULFONATE ABC TRANSPORTER-RELATED, MEMBRANE SUBUNIT"/>
    <property type="match status" value="1"/>
</dbReference>
<dbReference type="GO" id="GO:0005886">
    <property type="term" value="C:plasma membrane"/>
    <property type="evidence" value="ECO:0007669"/>
    <property type="project" value="UniProtKB-SubCell"/>
</dbReference>
<keyword evidence="5 7" id="KW-1133">Transmembrane helix</keyword>
<feature type="transmembrane region" description="Helical" evidence="7">
    <location>
        <begin position="211"/>
        <end position="232"/>
    </location>
</feature>
<dbReference type="InterPro" id="IPR000515">
    <property type="entry name" value="MetI-like"/>
</dbReference>
<evidence type="ECO:0000259" key="8">
    <source>
        <dbReference type="PROSITE" id="PS50928"/>
    </source>
</evidence>
<dbReference type="InterPro" id="IPR035906">
    <property type="entry name" value="MetI-like_sf"/>
</dbReference>
<protein>
    <submittedName>
        <fullName evidence="9">ABC transporter permease subunit</fullName>
    </submittedName>
</protein>